<evidence type="ECO:0000256" key="8">
    <source>
        <dbReference type="ARBA" id="ARBA00043971"/>
    </source>
</evidence>
<dbReference type="GO" id="GO:0042073">
    <property type="term" value="P:intraciliary transport"/>
    <property type="evidence" value="ECO:0007669"/>
    <property type="project" value="TreeGrafter"/>
</dbReference>
<dbReference type="GO" id="GO:0030992">
    <property type="term" value="C:intraciliary transport particle B"/>
    <property type="evidence" value="ECO:0007669"/>
    <property type="project" value="TreeGrafter"/>
</dbReference>
<evidence type="ECO:0000259" key="11">
    <source>
        <dbReference type="Pfam" id="PF10243"/>
    </source>
</evidence>
<feature type="compositionally biased region" description="Polar residues" evidence="10">
    <location>
        <begin position="237"/>
        <end position="249"/>
    </location>
</feature>
<dbReference type="Gene3D" id="1.10.418.50">
    <property type="entry name" value="Microtubule-binding protein MIP-T3"/>
    <property type="match status" value="1"/>
</dbReference>
<evidence type="ECO:0000256" key="10">
    <source>
        <dbReference type="SAM" id="MobiDB-lite"/>
    </source>
</evidence>
<keyword evidence="4" id="KW-0970">Cilium biogenesis/degradation</keyword>
<accession>A0A250XNE9</accession>
<dbReference type="GO" id="GO:0048731">
    <property type="term" value="P:system development"/>
    <property type="evidence" value="ECO:0007669"/>
    <property type="project" value="UniProtKB-ARBA"/>
</dbReference>
<evidence type="ECO:0000256" key="6">
    <source>
        <dbReference type="ARBA" id="ARBA00023212"/>
    </source>
</evidence>
<dbReference type="GO" id="GO:0036064">
    <property type="term" value="C:ciliary basal body"/>
    <property type="evidence" value="ECO:0007669"/>
    <property type="project" value="TreeGrafter"/>
</dbReference>
<proteinExistence type="inferred from homology"/>
<comment type="subcellular location">
    <subcellularLocation>
        <location evidence="2">Cytoplasm</location>
        <location evidence="2">Cytoskeleton</location>
        <location evidence="2">Cilium axoneme</location>
    </subcellularLocation>
    <subcellularLocation>
        <location evidence="1">Cytoplasm</location>
        <location evidence="1">Cytoskeleton</location>
        <location evidence="1">Cilium basal body</location>
    </subcellularLocation>
</comment>
<dbReference type="Pfam" id="PF17749">
    <property type="entry name" value="MIP-T3_C"/>
    <property type="match status" value="1"/>
</dbReference>
<dbReference type="InterPro" id="IPR040468">
    <property type="entry name" value="TRAF3IP1_N"/>
</dbReference>
<dbReference type="PANTHER" id="PTHR31363:SF0">
    <property type="entry name" value="TRAF3-INTERACTING PROTEIN 1"/>
    <property type="match status" value="1"/>
</dbReference>
<evidence type="ECO:0000256" key="9">
    <source>
        <dbReference type="ARBA" id="ARBA00070492"/>
    </source>
</evidence>
<dbReference type="FunFam" id="1.10.418.50:FF:000001">
    <property type="entry name" value="TRAF3-interacting protein 1 isoform X1"/>
    <property type="match status" value="1"/>
</dbReference>
<reference evidence="13 14" key="1">
    <citation type="submission" date="2017-08" db="EMBL/GenBank/DDBJ databases">
        <title>Acidophilic green algal genome provides insights into adaptation to an acidic environment.</title>
        <authorList>
            <person name="Hirooka S."/>
            <person name="Hirose Y."/>
            <person name="Kanesaki Y."/>
            <person name="Higuchi S."/>
            <person name="Fujiwara T."/>
            <person name="Onuma R."/>
            <person name="Era A."/>
            <person name="Ohbayashi R."/>
            <person name="Uzuka A."/>
            <person name="Nozaki H."/>
            <person name="Yoshikawa H."/>
            <person name="Miyagishima S.Y."/>
        </authorList>
    </citation>
    <scope>NUCLEOTIDE SEQUENCE [LARGE SCALE GENOMIC DNA]</scope>
    <source>
        <strain evidence="13 14">NIES-2499</strain>
    </source>
</reference>
<feature type="region of interest" description="Disordered" evidence="10">
    <location>
        <begin position="136"/>
        <end position="275"/>
    </location>
</feature>
<evidence type="ECO:0000256" key="2">
    <source>
        <dbReference type="ARBA" id="ARBA00004430"/>
    </source>
</evidence>
<keyword evidence="6" id="KW-0206">Cytoskeleton</keyword>
<dbReference type="InterPro" id="IPR042576">
    <property type="entry name" value="TRAF3IP1_N_sf"/>
</dbReference>
<comment type="similarity">
    <text evidence="8">Belongs to the TRAF3IP1 family.</text>
</comment>
<protein>
    <recommendedName>
        <fullName evidence="9">TRAF3-interacting protein 1</fullName>
    </recommendedName>
</protein>
<dbReference type="Proteomes" id="UP000232323">
    <property type="component" value="Unassembled WGS sequence"/>
</dbReference>
<evidence type="ECO:0000256" key="1">
    <source>
        <dbReference type="ARBA" id="ARBA00004120"/>
    </source>
</evidence>
<dbReference type="EMBL" id="BEGY01000130">
    <property type="protein sequence ID" value="GAX84615.1"/>
    <property type="molecule type" value="Genomic_DNA"/>
</dbReference>
<organism evidence="13 14">
    <name type="scientific">Chlamydomonas eustigma</name>
    <dbReference type="NCBI Taxonomy" id="1157962"/>
    <lineage>
        <taxon>Eukaryota</taxon>
        <taxon>Viridiplantae</taxon>
        <taxon>Chlorophyta</taxon>
        <taxon>core chlorophytes</taxon>
        <taxon>Chlorophyceae</taxon>
        <taxon>CS clade</taxon>
        <taxon>Chlamydomonadales</taxon>
        <taxon>Chlamydomonadaceae</taxon>
        <taxon>Chlamydomonas</taxon>
    </lineage>
</organism>
<dbReference type="GO" id="GO:0008017">
    <property type="term" value="F:microtubule binding"/>
    <property type="evidence" value="ECO:0007669"/>
    <property type="project" value="InterPro"/>
</dbReference>
<sequence length="496" mass="51923">MGDTYWQLTCDLLQGSSDPLVDKPKLSEKLLTKPPFRFLHDVISAIQRKTGFAPGLFQGDELDGKALQDKDAKVTYLTKIINVVAIALRQPVPAKPLKIVAGLEPENTNTFLQMLGSASRQGTAAEIVERVLRGEEPGSEPAAAPAPAPAPAAKAAKPKPKPAPPAQEEEPAAPPPAAAEKPKRKPKPVESAPPPEPEPEDAPRKSSKPSKAPPEPESDQFAMRASTPVDNDPFNKSAGSTLQRSNSGRPMSARKAPPKLPGATPAAAEAGRRPGLNASGGGIMDGLAAAAPARPVTLLMEGAGLADDDDDVEVVREAAPVAVGVVPGGEQGVLVKNILQAEKALKRDKGEANGDGSGGTGIILGRLGAAGKGAAAGGAAGGAVVKVGDLTGIRDMVQKLCQSSHPLAKSMDYMQEDLENMNKEYRFWVTERRVAQERLNEEQRIAGGQANTDARLADLDGQVRQVRDRTIGLKAQVLRNDETIAKLLSMAVSGGR</sequence>
<dbReference type="InterPro" id="IPR041476">
    <property type="entry name" value="TRAF3IP1_C"/>
</dbReference>
<dbReference type="PANTHER" id="PTHR31363">
    <property type="entry name" value="TRAF3-INTERACTING PROTEIN 1"/>
    <property type="match status" value="1"/>
</dbReference>
<evidence type="ECO:0000313" key="14">
    <source>
        <dbReference type="Proteomes" id="UP000232323"/>
    </source>
</evidence>
<keyword evidence="7" id="KW-0966">Cell projection</keyword>
<dbReference type="GO" id="GO:0060271">
    <property type="term" value="P:cilium assembly"/>
    <property type="evidence" value="ECO:0007669"/>
    <property type="project" value="TreeGrafter"/>
</dbReference>
<evidence type="ECO:0000256" key="4">
    <source>
        <dbReference type="ARBA" id="ARBA00022794"/>
    </source>
</evidence>
<evidence type="ECO:0000259" key="12">
    <source>
        <dbReference type="Pfam" id="PF17749"/>
    </source>
</evidence>
<feature type="domain" description="TRAF3-interacting protein 1 C-terminal" evidence="12">
    <location>
        <begin position="330"/>
        <end position="490"/>
    </location>
</feature>
<keyword evidence="5" id="KW-0175">Coiled coil</keyword>
<name>A0A250XNE9_9CHLO</name>
<keyword evidence="3" id="KW-0963">Cytoplasm</keyword>
<dbReference type="InterPro" id="IPR018799">
    <property type="entry name" value="TRAF3IP1"/>
</dbReference>
<dbReference type="GO" id="GO:0048513">
    <property type="term" value="P:animal organ development"/>
    <property type="evidence" value="ECO:0007669"/>
    <property type="project" value="UniProtKB-ARBA"/>
</dbReference>
<evidence type="ECO:0000256" key="5">
    <source>
        <dbReference type="ARBA" id="ARBA00023054"/>
    </source>
</evidence>
<dbReference type="GO" id="GO:0005930">
    <property type="term" value="C:axoneme"/>
    <property type="evidence" value="ECO:0007669"/>
    <property type="project" value="UniProtKB-SubCell"/>
</dbReference>
<dbReference type="GO" id="GO:0070507">
    <property type="term" value="P:regulation of microtubule cytoskeleton organization"/>
    <property type="evidence" value="ECO:0007669"/>
    <property type="project" value="TreeGrafter"/>
</dbReference>
<evidence type="ECO:0000256" key="7">
    <source>
        <dbReference type="ARBA" id="ARBA00023273"/>
    </source>
</evidence>
<gene>
    <name evidence="13" type="ORF">CEUSTIGMA_g12036.t1</name>
</gene>
<dbReference type="STRING" id="1157962.A0A250XNE9"/>
<keyword evidence="14" id="KW-1185">Reference proteome</keyword>
<feature type="domain" description="TRAF3-interacting protein 1 N-terminal" evidence="11">
    <location>
        <begin position="19"/>
        <end position="119"/>
    </location>
</feature>
<dbReference type="Pfam" id="PF10243">
    <property type="entry name" value="MIP-T3"/>
    <property type="match status" value="1"/>
</dbReference>
<dbReference type="OrthoDB" id="10258914at2759"/>
<comment type="caution">
    <text evidence="13">The sequence shown here is derived from an EMBL/GenBank/DDBJ whole genome shotgun (WGS) entry which is preliminary data.</text>
</comment>
<evidence type="ECO:0000256" key="3">
    <source>
        <dbReference type="ARBA" id="ARBA00022490"/>
    </source>
</evidence>
<evidence type="ECO:0000313" key="13">
    <source>
        <dbReference type="EMBL" id="GAX84615.1"/>
    </source>
</evidence>
<dbReference type="AlphaFoldDB" id="A0A250XNE9"/>